<organism evidence="2 3">
    <name type="scientific">Pleurodeles waltl</name>
    <name type="common">Iberian ribbed newt</name>
    <dbReference type="NCBI Taxonomy" id="8319"/>
    <lineage>
        <taxon>Eukaryota</taxon>
        <taxon>Metazoa</taxon>
        <taxon>Chordata</taxon>
        <taxon>Craniata</taxon>
        <taxon>Vertebrata</taxon>
        <taxon>Euteleostomi</taxon>
        <taxon>Amphibia</taxon>
        <taxon>Batrachia</taxon>
        <taxon>Caudata</taxon>
        <taxon>Salamandroidea</taxon>
        <taxon>Salamandridae</taxon>
        <taxon>Pleurodelinae</taxon>
        <taxon>Pleurodeles</taxon>
    </lineage>
</organism>
<proteinExistence type="predicted"/>
<dbReference type="AlphaFoldDB" id="A0AAV7TJG8"/>
<dbReference type="EMBL" id="JANPWB010000006">
    <property type="protein sequence ID" value="KAJ1176399.1"/>
    <property type="molecule type" value="Genomic_DNA"/>
</dbReference>
<evidence type="ECO:0000313" key="2">
    <source>
        <dbReference type="EMBL" id="KAJ1176399.1"/>
    </source>
</evidence>
<keyword evidence="3" id="KW-1185">Reference proteome</keyword>
<sequence>MPHRGPANKRMCAAGGASVKRAPPPVPQEKIAHDPDRGTILSPGDVFRLALPPAPPAEHLNKKLCRDSAPRVGKQAHVHDGWRIDKEGAAASECLEPPTGETIFSPGEVFLE</sequence>
<gene>
    <name evidence="2" type="ORF">NDU88_001680</name>
</gene>
<evidence type="ECO:0000313" key="3">
    <source>
        <dbReference type="Proteomes" id="UP001066276"/>
    </source>
</evidence>
<dbReference type="Proteomes" id="UP001066276">
    <property type="component" value="Chromosome 3_2"/>
</dbReference>
<feature type="region of interest" description="Disordered" evidence="1">
    <location>
        <begin position="89"/>
        <end position="112"/>
    </location>
</feature>
<comment type="caution">
    <text evidence="2">The sequence shown here is derived from an EMBL/GenBank/DDBJ whole genome shotgun (WGS) entry which is preliminary data.</text>
</comment>
<evidence type="ECO:0000256" key="1">
    <source>
        <dbReference type="SAM" id="MobiDB-lite"/>
    </source>
</evidence>
<protein>
    <submittedName>
        <fullName evidence="2">Uncharacterized protein</fullName>
    </submittedName>
</protein>
<reference evidence="2" key="1">
    <citation type="journal article" date="2022" name="bioRxiv">
        <title>Sequencing and chromosome-scale assembly of the giantPleurodeles waltlgenome.</title>
        <authorList>
            <person name="Brown T."/>
            <person name="Elewa A."/>
            <person name="Iarovenko S."/>
            <person name="Subramanian E."/>
            <person name="Araus A.J."/>
            <person name="Petzold A."/>
            <person name="Susuki M."/>
            <person name="Suzuki K.-i.T."/>
            <person name="Hayashi T."/>
            <person name="Toyoda A."/>
            <person name="Oliveira C."/>
            <person name="Osipova E."/>
            <person name="Leigh N.D."/>
            <person name="Simon A."/>
            <person name="Yun M.H."/>
        </authorList>
    </citation>
    <scope>NUCLEOTIDE SEQUENCE</scope>
    <source>
        <strain evidence="2">20211129_DDA</strain>
        <tissue evidence="2">Liver</tissue>
    </source>
</reference>
<feature type="region of interest" description="Disordered" evidence="1">
    <location>
        <begin position="1"/>
        <end position="39"/>
    </location>
</feature>
<name>A0AAV7TJG8_PLEWA</name>
<accession>A0AAV7TJG8</accession>